<evidence type="ECO:0000313" key="4">
    <source>
        <dbReference type="Proteomes" id="UP000429607"/>
    </source>
</evidence>
<evidence type="ECO:0000313" key="1">
    <source>
        <dbReference type="EMBL" id="KAE8963439.1"/>
    </source>
</evidence>
<dbReference type="AlphaFoldDB" id="A0A6A3H1M0"/>
<proteinExistence type="predicted"/>
<protein>
    <submittedName>
        <fullName evidence="1">Uncharacterized protein</fullName>
    </submittedName>
</protein>
<organism evidence="1 6">
    <name type="scientific">Phytophthora rubi</name>
    <dbReference type="NCBI Taxonomy" id="129364"/>
    <lineage>
        <taxon>Eukaryota</taxon>
        <taxon>Sar</taxon>
        <taxon>Stramenopiles</taxon>
        <taxon>Oomycota</taxon>
        <taxon>Peronosporomycetes</taxon>
        <taxon>Peronosporales</taxon>
        <taxon>Peronosporaceae</taxon>
        <taxon>Phytophthora</taxon>
    </lineage>
</organism>
<evidence type="ECO:0000313" key="2">
    <source>
        <dbReference type="EMBL" id="KAE8987797.1"/>
    </source>
</evidence>
<gene>
    <name evidence="2" type="ORF">PR001_g22220</name>
    <name evidence="1" type="ORF">PR002_g29292</name>
    <name evidence="3" type="ORF">PR003_g23384</name>
</gene>
<keyword evidence="5" id="KW-1185">Reference proteome</keyword>
<comment type="caution">
    <text evidence="1">The sequence shown here is derived from an EMBL/GenBank/DDBJ whole genome shotgun (WGS) entry which is preliminary data.</text>
</comment>
<sequence>MHIVISLVLDKPESGDVTPVWSVKVVDKRNTEIVGEAGDIQDVSSKRDSAAIPHRNPRQTRGVEDIKCTIGVVEGYCGGGSDIKCGCASDINSGCDSDFE</sequence>
<name>A0A6A3H1M0_9STRA</name>
<dbReference type="Proteomes" id="UP000435112">
    <property type="component" value="Unassembled WGS sequence"/>
</dbReference>
<dbReference type="Proteomes" id="UP000429607">
    <property type="component" value="Unassembled WGS sequence"/>
</dbReference>
<dbReference type="EMBL" id="QXFU01005684">
    <property type="protein sequence ID" value="KAE8963439.1"/>
    <property type="molecule type" value="Genomic_DNA"/>
</dbReference>
<dbReference type="EMBL" id="QXFT01002464">
    <property type="protein sequence ID" value="KAE9297895.1"/>
    <property type="molecule type" value="Genomic_DNA"/>
</dbReference>
<evidence type="ECO:0000313" key="3">
    <source>
        <dbReference type="EMBL" id="KAE9297895.1"/>
    </source>
</evidence>
<evidence type="ECO:0000313" key="5">
    <source>
        <dbReference type="Proteomes" id="UP000434957"/>
    </source>
</evidence>
<dbReference type="Proteomes" id="UP000434957">
    <property type="component" value="Unassembled WGS sequence"/>
</dbReference>
<dbReference type="EMBL" id="QXFV01002443">
    <property type="protein sequence ID" value="KAE8987797.1"/>
    <property type="molecule type" value="Genomic_DNA"/>
</dbReference>
<reference evidence="4 6" key="1">
    <citation type="submission" date="2018-09" db="EMBL/GenBank/DDBJ databases">
        <title>Genomic investigation of the strawberry pathogen Phytophthora fragariae indicates pathogenicity is determined by transcriptional variation in three key races.</title>
        <authorList>
            <person name="Adams T.M."/>
            <person name="Armitage A.D."/>
            <person name="Sobczyk M.K."/>
            <person name="Bates H.J."/>
            <person name="Dunwell J.M."/>
            <person name="Nellist C.F."/>
            <person name="Harrison R.J."/>
        </authorList>
    </citation>
    <scope>NUCLEOTIDE SEQUENCE [LARGE SCALE GENOMIC DNA]</scope>
    <source>
        <strain evidence="2 4">SCRP249</strain>
        <strain evidence="1 6">SCRP324</strain>
        <strain evidence="3 5">SCRP333</strain>
    </source>
</reference>
<evidence type="ECO:0000313" key="6">
    <source>
        <dbReference type="Proteomes" id="UP000435112"/>
    </source>
</evidence>
<accession>A0A6A3H1M0</accession>